<dbReference type="Proteomes" id="UP001501004">
    <property type="component" value="Unassembled WGS sequence"/>
</dbReference>
<organism evidence="2 3">
    <name type="scientific">Leifsonella bigeumensis</name>
    <dbReference type="NCBI Taxonomy" id="433643"/>
    <lineage>
        <taxon>Bacteria</taxon>
        <taxon>Bacillati</taxon>
        <taxon>Actinomycetota</taxon>
        <taxon>Actinomycetes</taxon>
        <taxon>Micrococcales</taxon>
        <taxon>Microbacteriaceae</taxon>
        <taxon>Leifsonella</taxon>
    </lineage>
</organism>
<dbReference type="SUPFAM" id="SSF53756">
    <property type="entry name" value="UDP-Glycosyltransferase/glycogen phosphorylase"/>
    <property type="match status" value="1"/>
</dbReference>
<accession>A0ABP7FCZ8</accession>
<dbReference type="EMBL" id="BAABAE010000002">
    <property type="protein sequence ID" value="GAA3735428.1"/>
    <property type="molecule type" value="Genomic_DNA"/>
</dbReference>
<proteinExistence type="predicted"/>
<evidence type="ECO:0000259" key="1">
    <source>
        <dbReference type="Pfam" id="PF22772"/>
    </source>
</evidence>
<dbReference type="InterPro" id="IPR055050">
    <property type="entry name" value="WsaF_C"/>
</dbReference>
<evidence type="ECO:0000313" key="3">
    <source>
        <dbReference type="Proteomes" id="UP001501004"/>
    </source>
</evidence>
<evidence type="ECO:0000313" key="2">
    <source>
        <dbReference type="EMBL" id="GAA3735428.1"/>
    </source>
</evidence>
<sequence length="405" mass="45306">MRAIRRAMQLFRTRGMGVVLRKAVHRMFPNIATVPTLVDYRDAIAVDWRQPHPSAIDPITVADSRRVVAWVMSPPGVNSGGHQNIFRFMKFLEDAGHEVRIYLYSMDDPLTPAQVRDRVSSSSSYAKVRANIQQYPKAGIPDDVHALFATSWETAYRSYRDPSRARRFYFVQDFEPLFYPMGSEAVLAENTYRFGFYGITAGKWLATRLTRDYGMRTASYDFGADPGHYNLINRGERSDVFFYARPETARRGFELGVMALDLFARDRPDHRIVMAGQDVRNLSVGFDYVNAGSAQVGDLNSLYNECAAGLVLSLSNMSLLPLELLAAGAIPVVNDGENNRLVSDNPFIAYTLPIPRALADRLIEIVDRPNAADYAVRAAASVSTASWEASGVQFLEAFERGMSGR</sequence>
<name>A0ABP7FCZ8_9MICO</name>
<feature type="domain" description="WsaF C-terminal" evidence="1">
    <location>
        <begin position="240"/>
        <end position="362"/>
    </location>
</feature>
<protein>
    <submittedName>
        <fullName evidence="2">Glycosyltransferase family 1 protein</fullName>
    </submittedName>
</protein>
<gene>
    <name evidence="2" type="ORF">GCM10022239_09340</name>
</gene>
<dbReference type="Gene3D" id="3.40.50.11090">
    <property type="match status" value="1"/>
</dbReference>
<reference evidence="3" key="1">
    <citation type="journal article" date="2019" name="Int. J. Syst. Evol. Microbiol.">
        <title>The Global Catalogue of Microorganisms (GCM) 10K type strain sequencing project: providing services to taxonomists for standard genome sequencing and annotation.</title>
        <authorList>
            <consortium name="The Broad Institute Genomics Platform"/>
            <consortium name="The Broad Institute Genome Sequencing Center for Infectious Disease"/>
            <person name="Wu L."/>
            <person name="Ma J."/>
        </authorList>
    </citation>
    <scope>NUCLEOTIDE SEQUENCE [LARGE SCALE GENOMIC DNA]</scope>
    <source>
        <strain evidence="3">JCM 16949</strain>
    </source>
</reference>
<dbReference type="Pfam" id="PF22772">
    <property type="entry name" value="WsaF_C"/>
    <property type="match status" value="1"/>
</dbReference>
<comment type="caution">
    <text evidence="2">The sequence shown here is derived from an EMBL/GenBank/DDBJ whole genome shotgun (WGS) entry which is preliminary data.</text>
</comment>
<keyword evidence="3" id="KW-1185">Reference proteome</keyword>
<dbReference type="Gene3D" id="3.40.50.2000">
    <property type="entry name" value="Glycogen Phosphorylase B"/>
    <property type="match status" value="1"/>
</dbReference>